<feature type="compositionally biased region" description="Polar residues" evidence="1">
    <location>
        <begin position="142"/>
        <end position="151"/>
    </location>
</feature>
<feature type="region of interest" description="Disordered" evidence="1">
    <location>
        <begin position="122"/>
        <end position="151"/>
    </location>
</feature>
<reference evidence="2" key="1">
    <citation type="submission" date="2020-05" db="EMBL/GenBank/DDBJ databases">
        <authorList>
            <person name="Chiriac C."/>
            <person name="Salcher M."/>
            <person name="Ghai R."/>
            <person name="Kavagutti S V."/>
        </authorList>
    </citation>
    <scope>NUCLEOTIDE SEQUENCE</scope>
</reference>
<gene>
    <name evidence="2" type="ORF">UFOVP213_39</name>
</gene>
<dbReference type="EMBL" id="LR798258">
    <property type="protein sequence ID" value="CAB5218621.1"/>
    <property type="molecule type" value="Genomic_DNA"/>
</dbReference>
<sequence length="151" mass="17433">MKIIENVPVSERLPALAKMYGNDKIAAVLSKSITRALNNFNLRVAMTPEQIADLSFAILDEAEQDQLAIQDVLLFLDGMVKYKYGKVYDRMDMPTFFEMLEKYREERHLAFMNGKEEAHAQFKAMGDSNRTSQDVDKEANRNAMQQYLRTK</sequence>
<proteinExistence type="predicted"/>
<name>A0A6J7WKP0_9CAUD</name>
<organism evidence="2">
    <name type="scientific">uncultured Caudovirales phage</name>
    <dbReference type="NCBI Taxonomy" id="2100421"/>
    <lineage>
        <taxon>Viruses</taxon>
        <taxon>Duplodnaviria</taxon>
        <taxon>Heunggongvirae</taxon>
        <taxon>Uroviricota</taxon>
        <taxon>Caudoviricetes</taxon>
        <taxon>Peduoviridae</taxon>
        <taxon>Maltschvirus</taxon>
        <taxon>Maltschvirus maltsch</taxon>
    </lineage>
</organism>
<accession>A0A6J7WKP0</accession>
<evidence type="ECO:0000256" key="1">
    <source>
        <dbReference type="SAM" id="MobiDB-lite"/>
    </source>
</evidence>
<evidence type="ECO:0000313" key="2">
    <source>
        <dbReference type="EMBL" id="CAB5218621.1"/>
    </source>
</evidence>
<protein>
    <submittedName>
        <fullName evidence="2">Uncharacterized protein</fullName>
    </submittedName>
</protein>